<dbReference type="PROSITE" id="PS50949">
    <property type="entry name" value="HTH_GNTR"/>
    <property type="match status" value="1"/>
</dbReference>
<dbReference type="Pfam" id="PF07729">
    <property type="entry name" value="FCD"/>
    <property type="match status" value="1"/>
</dbReference>
<gene>
    <name evidence="5" type="ORF">ATL17_1772</name>
</gene>
<dbReference type="AlphaFoldDB" id="A0A4V3DAT4"/>
<dbReference type="EMBL" id="SNYR01000002">
    <property type="protein sequence ID" value="TDQ63764.1"/>
    <property type="molecule type" value="Genomic_DNA"/>
</dbReference>
<comment type="caution">
    <text evidence="5">The sequence shown here is derived from an EMBL/GenBank/DDBJ whole genome shotgun (WGS) entry which is preliminary data.</text>
</comment>
<dbReference type="RefSeq" id="WP_133572424.1">
    <property type="nucleotide sequence ID" value="NZ_SNYR01000002.1"/>
</dbReference>
<accession>A0A4V3DAT4</accession>
<keyword evidence="6" id="KW-1185">Reference proteome</keyword>
<dbReference type="CDD" id="cd07377">
    <property type="entry name" value="WHTH_GntR"/>
    <property type="match status" value="1"/>
</dbReference>
<dbReference type="GO" id="GO:0003677">
    <property type="term" value="F:DNA binding"/>
    <property type="evidence" value="ECO:0007669"/>
    <property type="project" value="UniProtKB-KW"/>
</dbReference>
<dbReference type="OrthoDB" id="9812290at2"/>
<name>A0A4V3DAT4_9HYPH</name>
<dbReference type="SUPFAM" id="SSF48008">
    <property type="entry name" value="GntR ligand-binding domain-like"/>
    <property type="match status" value="1"/>
</dbReference>
<dbReference type="InterPro" id="IPR036388">
    <property type="entry name" value="WH-like_DNA-bd_sf"/>
</dbReference>
<dbReference type="SUPFAM" id="SSF46785">
    <property type="entry name" value="Winged helix' DNA-binding domain"/>
    <property type="match status" value="1"/>
</dbReference>
<keyword evidence="2 5" id="KW-0238">DNA-binding</keyword>
<keyword evidence="1" id="KW-0805">Transcription regulation</keyword>
<dbReference type="SMART" id="SM00895">
    <property type="entry name" value="FCD"/>
    <property type="match status" value="1"/>
</dbReference>
<dbReference type="Gene3D" id="1.20.120.530">
    <property type="entry name" value="GntR ligand-binding domain-like"/>
    <property type="match status" value="1"/>
</dbReference>
<evidence type="ECO:0000256" key="1">
    <source>
        <dbReference type="ARBA" id="ARBA00023015"/>
    </source>
</evidence>
<dbReference type="Pfam" id="PF00392">
    <property type="entry name" value="GntR"/>
    <property type="match status" value="1"/>
</dbReference>
<dbReference type="PANTHER" id="PTHR43537:SF41">
    <property type="entry name" value="TRANSCRIPTIONAL REGULATORY PROTEIN"/>
    <property type="match status" value="1"/>
</dbReference>
<dbReference type="Proteomes" id="UP000295391">
    <property type="component" value="Unassembled WGS sequence"/>
</dbReference>
<evidence type="ECO:0000256" key="3">
    <source>
        <dbReference type="ARBA" id="ARBA00023163"/>
    </source>
</evidence>
<dbReference type="InterPro" id="IPR011711">
    <property type="entry name" value="GntR_C"/>
</dbReference>
<evidence type="ECO:0000256" key="2">
    <source>
        <dbReference type="ARBA" id="ARBA00023125"/>
    </source>
</evidence>
<dbReference type="InterPro" id="IPR000524">
    <property type="entry name" value="Tscrpt_reg_HTH_GntR"/>
</dbReference>
<dbReference type="InterPro" id="IPR008920">
    <property type="entry name" value="TF_FadR/GntR_C"/>
</dbReference>
<dbReference type="Gene3D" id="1.10.10.10">
    <property type="entry name" value="Winged helix-like DNA-binding domain superfamily/Winged helix DNA-binding domain"/>
    <property type="match status" value="1"/>
</dbReference>
<proteinExistence type="predicted"/>
<keyword evidence="3" id="KW-0804">Transcription</keyword>
<evidence type="ECO:0000259" key="4">
    <source>
        <dbReference type="PROSITE" id="PS50949"/>
    </source>
</evidence>
<protein>
    <submittedName>
        <fullName evidence="5">DNA-binding GntR family transcriptional regulator</fullName>
    </submittedName>
</protein>
<evidence type="ECO:0000313" key="5">
    <source>
        <dbReference type="EMBL" id="TDQ63764.1"/>
    </source>
</evidence>
<evidence type="ECO:0000313" key="6">
    <source>
        <dbReference type="Proteomes" id="UP000295391"/>
    </source>
</evidence>
<reference evidence="5 6" key="1">
    <citation type="submission" date="2019-03" db="EMBL/GenBank/DDBJ databases">
        <title>Genomic Encyclopedia of Type Strains, Phase III (KMG-III): the genomes of soil and plant-associated and newly described type strains.</title>
        <authorList>
            <person name="Whitman W."/>
        </authorList>
    </citation>
    <scope>NUCLEOTIDE SEQUENCE [LARGE SCALE GENOMIC DNA]</scope>
    <source>
        <strain evidence="5 6">CGMCC 1.7002</strain>
    </source>
</reference>
<dbReference type="PANTHER" id="PTHR43537">
    <property type="entry name" value="TRANSCRIPTIONAL REGULATOR, GNTR FAMILY"/>
    <property type="match status" value="1"/>
</dbReference>
<organism evidence="5 6">
    <name type="scientific">Maritalea mobilis</name>
    <dbReference type="NCBI Taxonomy" id="483324"/>
    <lineage>
        <taxon>Bacteria</taxon>
        <taxon>Pseudomonadati</taxon>
        <taxon>Pseudomonadota</taxon>
        <taxon>Alphaproteobacteria</taxon>
        <taxon>Hyphomicrobiales</taxon>
        <taxon>Devosiaceae</taxon>
        <taxon>Maritalea</taxon>
    </lineage>
</organism>
<dbReference type="GO" id="GO:0003700">
    <property type="term" value="F:DNA-binding transcription factor activity"/>
    <property type="evidence" value="ECO:0007669"/>
    <property type="project" value="InterPro"/>
</dbReference>
<feature type="domain" description="HTH gntR-type" evidence="4">
    <location>
        <begin position="12"/>
        <end position="79"/>
    </location>
</feature>
<dbReference type="InterPro" id="IPR036390">
    <property type="entry name" value="WH_DNA-bd_sf"/>
</dbReference>
<sequence length="223" mass="25170">MKFNATNVRASASAADLIFEALREAIFTGEIEAGEHLRQDALAEMFNTSRIPVREALSRLEQQGLVKTERYRGTTVTSLSVDEVREIFEFRALLEGEVIRYAVENMDDATLDVARRACDAFATETDSAKYGDLNRDFHYALYAKAERPYHLKIVNQALDRIESYLRAQLVLTNGMERARREHLGILEACVERDAAKAAQLTRDHILGASASLIQFLEKRDSAK</sequence>
<dbReference type="SMART" id="SM00345">
    <property type="entry name" value="HTH_GNTR"/>
    <property type="match status" value="1"/>
</dbReference>